<dbReference type="EMBL" id="LVLJ01000930">
    <property type="protein sequence ID" value="OAE31982.1"/>
    <property type="molecule type" value="Genomic_DNA"/>
</dbReference>
<evidence type="ECO:0000313" key="3">
    <source>
        <dbReference type="Proteomes" id="UP000077202"/>
    </source>
</evidence>
<sequence>MMASGERATGETGSDMGGSTERGKLERALGRRRQQHVQLQKLHRQRSAGAGGRRQAGAVPRAAHVASRGLGGSLEAWNRSLSKGLQWTFARGVGSEAGDAAPPAELADKKRRYVDLRGRRDGEGREGDGRGRGEVVDNGVDDCGGGRG</sequence>
<reference evidence="2" key="1">
    <citation type="submission" date="2016-03" db="EMBL/GenBank/DDBJ databases">
        <title>Mechanisms controlling the formation of the plant cell surface in tip-growing cells are functionally conserved among land plants.</title>
        <authorList>
            <person name="Honkanen S."/>
            <person name="Jones V.A."/>
            <person name="Morieri G."/>
            <person name="Champion C."/>
            <person name="Hetherington A.J."/>
            <person name="Kelly S."/>
            <person name="Saint-Marcoux D."/>
            <person name="Proust H."/>
            <person name="Prescott H."/>
            <person name="Dolan L."/>
        </authorList>
    </citation>
    <scope>NUCLEOTIDE SEQUENCE [LARGE SCALE GENOMIC DNA]</scope>
    <source>
        <tissue evidence="2">Whole gametophyte</tissue>
    </source>
</reference>
<evidence type="ECO:0000313" key="2">
    <source>
        <dbReference type="EMBL" id="OAE31982.1"/>
    </source>
</evidence>
<comment type="caution">
    <text evidence="2">The sequence shown here is derived from an EMBL/GenBank/DDBJ whole genome shotgun (WGS) entry which is preliminary data.</text>
</comment>
<feature type="compositionally biased region" description="Basic and acidic residues" evidence="1">
    <location>
        <begin position="117"/>
        <end position="135"/>
    </location>
</feature>
<protein>
    <submittedName>
        <fullName evidence="2">Uncharacterized protein</fullName>
    </submittedName>
</protein>
<feature type="compositionally biased region" description="Basic residues" evidence="1">
    <location>
        <begin position="30"/>
        <end position="46"/>
    </location>
</feature>
<keyword evidence="3" id="KW-1185">Reference proteome</keyword>
<organism evidence="2 3">
    <name type="scientific">Marchantia polymorpha subsp. ruderalis</name>
    <dbReference type="NCBI Taxonomy" id="1480154"/>
    <lineage>
        <taxon>Eukaryota</taxon>
        <taxon>Viridiplantae</taxon>
        <taxon>Streptophyta</taxon>
        <taxon>Embryophyta</taxon>
        <taxon>Marchantiophyta</taxon>
        <taxon>Marchantiopsida</taxon>
        <taxon>Marchantiidae</taxon>
        <taxon>Marchantiales</taxon>
        <taxon>Marchantiaceae</taxon>
        <taxon>Marchantia</taxon>
    </lineage>
</organism>
<feature type="region of interest" description="Disordered" evidence="1">
    <location>
        <begin position="117"/>
        <end position="148"/>
    </location>
</feature>
<gene>
    <name evidence="2" type="ORF">AXG93_4421s1350</name>
</gene>
<dbReference type="AlphaFoldDB" id="A0A176WI26"/>
<evidence type="ECO:0000256" key="1">
    <source>
        <dbReference type="SAM" id="MobiDB-lite"/>
    </source>
</evidence>
<feature type="region of interest" description="Disordered" evidence="1">
    <location>
        <begin position="1"/>
        <end position="64"/>
    </location>
</feature>
<proteinExistence type="predicted"/>
<accession>A0A176WI26</accession>
<name>A0A176WI26_MARPO</name>
<dbReference type="Proteomes" id="UP000077202">
    <property type="component" value="Unassembled WGS sequence"/>
</dbReference>